<evidence type="ECO:0000256" key="5">
    <source>
        <dbReference type="ARBA" id="ARBA00023186"/>
    </source>
</evidence>
<dbReference type="Gene3D" id="1.20.120.340">
    <property type="entry name" value="Flagellar protein FliS"/>
    <property type="match status" value="1"/>
</dbReference>
<evidence type="ECO:0000256" key="1">
    <source>
        <dbReference type="ARBA" id="ARBA00004514"/>
    </source>
</evidence>
<dbReference type="PIRSF" id="PIRSF039090">
    <property type="entry name" value="Flis"/>
    <property type="match status" value="1"/>
</dbReference>
<name>A0A1H8ET47_9PROT</name>
<dbReference type="STRING" id="917.SAMN05216326_13138"/>
<proteinExistence type="inferred from homology"/>
<dbReference type="CDD" id="cd16098">
    <property type="entry name" value="FliS"/>
    <property type="match status" value="1"/>
</dbReference>
<evidence type="ECO:0000256" key="2">
    <source>
        <dbReference type="ARBA" id="ARBA00008787"/>
    </source>
</evidence>
<dbReference type="EMBL" id="FOCP01000010">
    <property type="protein sequence ID" value="SEN21918.1"/>
    <property type="molecule type" value="Genomic_DNA"/>
</dbReference>
<comment type="subcellular location">
    <subcellularLocation>
        <location evidence="1 6">Cytoplasm</location>
        <location evidence="1 6">Cytosol</location>
    </subcellularLocation>
</comment>
<reference evidence="7 8" key="1">
    <citation type="submission" date="2016-10" db="EMBL/GenBank/DDBJ databases">
        <authorList>
            <person name="de Groot N.N."/>
        </authorList>
    </citation>
    <scope>NUCLEOTIDE SEQUENCE [LARGE SCALE GENOMIC DNA]</scope>
    <source>
        <strain evidence="7 8">Nm22</strain>
    </source>
</reference>
<keyword evidence="5" id="KW-0143">Chaperone</keyword>
<dbReference type="PANTHER" id="PTHR34773">
    <property type="entry name" value="FLAGELLAR SECRETION CHAPERONE FLIS"/>
    <property type="match status" value="1"/>
</dbReference>
<dbReference type="RefSeq" id="WP_090631328.1">
    <property type="nucleotide sequence ID" value="NZ_FOCP01000010.1"/>
</dbReference>
<dbReference type="GO" id="GO:0044780">
    <property type="term" value="P:bacterial-type flagellum assembly"/>
    <property type="evidence" value="ECO:0007669"/>
    <property type="project" value="InterPro"/>
</dbReference>
<gene>
    <name evidence="7" type="ORF">SAMN05216325_11088</name>
</gene>
<dbReference type="OrthoDB" id="9792010at2"/>
<accession>A0A1H8ET47</accession>
<keyword evidence="4 6" id="KW-1005">Bacterial flagellum biogenesis</keyword>
<dbReference type="Proteomes" id="UP000199459">
    <property type="component" value="Unassembled WGS sequence"/>
</dbReference>
<dbReference type="SUPFAM" id="SSF101116">
    <property type="entry name" value="Flagellar export chaperone FliS"/>
    <property type="match status" value="1"/>
</dbReference>
<dbReference type="NCBIfam" id="TIGR00208">
    <property type="entry name" value="fliS"/>
    <property type="match status" value="1"/>
</dbReference>
<dbReference type="AlphaFoldDB" id="A0A1H8ET47"/>
<evidence type="ECO:0000256" key="6">
    <source>
        <dbReference type="PIRNR" id="PIRNR039090"/>
    </source>
</evidence>
<dbReference type="GO" id="GO:0071973">
    <property type="term" value="P:bacterial-type flagellum-dependent cell motility"/>
    <property type="evidence" value="ECO:0007669"/>
    <property type="project" value="TreeGrafter"/>
</dbReference>
<evidence type="ECO:0000313" key="8">
    <source>
        <dbReference type="Proteomes" id="UP000199459"/>
    </source>
</evidence>
<evidence type="ECO:0000256" key="4">
    <source>
        <dbReference type="ARBA" id="ARBA00022795"/>
    </source>
</evidence>
<evidence type="ECO:0000256" key="3">
    <source>
        <dbReference type="ARBA" id="ARBA00022490"/>
    </source>
</evidence>
<dbReference type="InterPro" id="IPR003713">
    <property type="entry name" value="FliS"/>
</dbReference>
<dbReference type="Pfam" id="PF02561">
    <property type="entry name" value="FliS"/>
    <property type="match status" value="1"/>
</dbReference>
<evidence type="ECO:0000313" key="7">
    <source>
        <dbReference type="EMBL" id="SEN21918.1"/>
    </source>
</evidence>
<dbReference type="GO" id="GO:0005829">
    <property type="term" value="C:cytosol"/>
    <property type="evidence" value="ECO:0007669"/>
    <property type="project" value="UniProtKB-SubCell"/>
</dbReference>
<keyword evidence="7" id="KW-0969">Cilium</keyword>
<organism evidence="7 8">
    <name type="scientific">Nitrosomonas marina</name>
    <dbReference type="NCBI Taxonomy" id="917"/>
    <lineage>
        <taxon>Bacteria</taxon>
        <taxon>Pseudomonadati</taxon>
        <taxon>Pseudomonadota</taxon>
        <taxon>Betaproteobacteria</taxon>
        <taxon>Nitrosomonadales</taxon>
        <taxon>Nitrosomonadaceae</taxon>
        <taxon>Nitrosomonas</taxon>
    </lineage>
</organism>
<comment type="similarity">
    <text evidence="2 6">Belongs to the FliS family.</text>
</comment>
<keyword evidence="7" id="KW-0282">Flagellum</keyword>
<keyword evidence="3 6" id="KW-0963">Cytoplasm</keyword>
<dbReference type="PANTHER" id="PTHR34773:SF1">
    <property type="entry name" value="FLAGELLAR SECRETION CHAPERONE FLIS"/>
    <property type="match status" value="1"/>
</dbReference>
<protein>
    <recommendedName>
        <fullName evidence="6">Flagellar secretion chaperone FliS</fullName>
    </recommendedName>
</protein>
<keyword evidence="7" id="KW-0966">Cell projection</keyword>
<sequence length="135" mass="14891">MYATTIDPVSAYQRVGVETGVESANPHKLILMLFEGAQEALIKAKIHIKHNEIAKKGEMLSKAIMIIDHGLKASLDTNAGGELALHLQALYDYMANRLLTANLKNDVEIIDEISGLLNELYGAWKAIENTTELCR</sequence>
<dbReference type="InterPro" id="IPR036584">
    <property type="entry name" value="FliS_sf"/>
</dbReference>